<dbReference type="InterPro" id="IPR015943">
    <property type="entry name" value="WD40/YVTN_repeat-like_dom_sf"/>
</dbReference>
<dbReference type="InterPro" id="IPR018391">
    <property type="entry name" value="PQQ_b-propeller_rpt"/>
</dbReference>
<evidence type="ECO:0000313" key="3">
    <source>
        <dbReference type="EMBL" id="NGN63624.1"/>
    </source>
</evidence>
<proteinExistence type="predicted"/>
<dbReference type="EMBL" id="JAAKZV010000018">
    <property type="protein sequence ID" value="NGN63624.1"/>
    <property type="molecule type" value="Genomic_DNA"/>
</dbReference>
<dbReference type="InterPro" id="IPR051344">
    <property type="entry name" value="Vgb"/>
</dbReference>
<dbReference type="Pfam" id="PF13360">
    <property type="entry name" value="PQQ_2"/>
    <property type="match status" value="1"/>
</dbReference>
<evidence type="ECO:0000256" key="1">
    <source>
        <dbReference type="SAM" id="SignalP"/>
    </source>
</evidence>
<dbReference type="InterPro" id="IPR002372">
    <property type="entry name" value="PQQ_rpt_dom"/>
</dbReference>
<comment type="caution">
    <text evidence="3">The sequence shown here is derived from an EMBL/GenBank/DDBJ whole genome shotgun (WGS) entry which is preliminary data.</text>
</comment>
<feature type="domain" description="Pyrrolo-quinoline quinone repeat" evidence="2">
    <location>
        <begin position="472"/>
        <end position="679"/>
    </location>
</feature>
<reference evidence="3 4" key="1">
    <citation type="submission" date="2020-02" db="EMBL/GenBank/DDBJ databases">
        <title>Whole-genome analyses of novel actinobacteria.</title>
        <authorList>
            <person name="Sahin N."/>
        </authorList>
    </citation>
    <scope>NUCLEOTIDE SEQUENCE [LARGE SCALE GENOMIC DNA]</scope>
    <source>
        <strain evidence="3 4">A7024</strain>
    </source>
</reference>
<dbReference type="InterPro" id="IPR011047">
    <property type="entry name" value="Quinoprotein_ADH-like_sf"/>
</dbReference>
<dbReference type="PANTHER" id="PTHR40274:SF3">
    <property type="entry name" value="VIRGINIAMYCIN B LYASE"/>
    <property type="match status" value="1"/>
</dbReference>
<feature type="signal peptide" evidence="1">
    <location>
        <begin position="1"/>
        <end position="29"/>
    </location>
</feature>
<dbReference type="RefSeq" id="WP_165233363.1">
    <property type="nucleotide sequence ID" value="NZ_JAAKZV010000018.1"/>
</dbReference>
<gene>
    <name evidence="3" type="ORF">G5C51_06845</name>
</gene>
<accession>A0A6G4TUR4</accession>
<dbReference type="AlphaFoldDB" id="A0A6G4TUR4"/>
<dbReference type="SUPFAM" id="SSF50998">
    <property type="entry name" value="Quinoprotein alcohol dehydrogenase-like"/>
    <property type="match status" value="1"/>
</dbReference>
<keyword evidence="4" id="KW-1185">Reference proteome</keyword>
<dbReference type="Proteomes" id="UP000481583">
    <property type="component" value="Unassembled WGS sequence"/>
</dbReference>
<dbReference type="Gene3D" id="2.130.10.10">
    <property type="entry name" value="YVTN repeat-like/Quinoprotein amine dehydrogenase"/>
    <property type="match status" value="2"/>
</dbReference>
<feature type="chain" id="PRO_5026038895" evidence="1">
    <location>
        <begin position="30"/>
        <end position="680"/>
    </location>
</feature>
<dbReference type="SUPFAM" id="SSF63829">
    <property type="entry name" value="Calcium-dependent phosphotriesterase"/>
    <property type="match status" value="1"/>
</dbReference>
<sequence>MRQPRTMLLAVIAALVAVLAATGLQSASAGDAAAPEGPRSLGTPLKDVLHLGGTVGTMADGKKVIWTATSGTPASLSAVDPTSGKPLLNVPLPGSSGAYGVEQAKDGTVYAGTYGDGKLFRLAPGATKAEDLGVPIAGETYVWGIVIAPDGTVYGGTSPGGKVFSWNPETKQFKDFGAMAAGETYVKSIAYANGKIYAGAYSSWKVTELDPATGAKRQLPAPPGMTEPKGKIVNDLRAHGNFLYAREGTFPGPLRVYDLTKGAWTDTVEGAAGLDVSPPGPDGRVWFYRQFEAGSAELIGYNPETQAQQRTGLKSYGRIVNTRGIGWAPVEGDGFPGDSIVGLTWRGLMFRYNPETGKSATVRSSVPGQPTQILALASAGKGKVYAGGFLQGGLATVSTADGKATYERFSQIESLLPTSNGLLIGAYPDARVYRHDPAKPWYSSEYSDEPPSGTENPAKLLDLHSHTQSRLQGLAVTAGKIVTGSTPSGDTLGGSLAVLDEKTGKQEKVLDQFVKDEGITSLTAGDGVVYGTTTVAGGISTTPPTQDKATVFAYDVATGKKLWEVNPSAKAKTISAITRDEAGRLWAIVDGDVLRLDPETGRTLHTLNTTEGDGGGAGQLALADDGSTLYAHVGGKHVIKVDTNSRKWQPLFDQPALRMVYNAGELLFAKDAELLAWKVA</sequence>
<protein>
    <submittedName>
        <fullName evidence="3">PQQ-binding-like beta-propeller repeat protein</fullName>
    </submittedName>
</protein>
<name>A0A6G4TUR4_9ACTN</name>
<dbReference type="PANTHER" id="PTHR40274">
    <property type="entry name" value="VIRGINIAMYCIN B LYASE"/>
    <property type="match status" value="1"/>
</dbReference>
<evidence type="ECO:0000259" key="2">
    <source>
        <dbReference type="Pfam" id="PF13360"/>
    </source>
</evidence>
<keyword evidence="1" id="KW-0732">Signal</keyword>
<evidence type="ECO:0000313" key="4">
    <source>
        <dbReference type="Proteomes" id="UP000481583"/>
    </source>
</evidence>
<dbReference type="SMART" id="SM00564">
    <property type="entry name" value="PQQ"/>
    <property type="match status" value="2"/>
</dbReference>
<organism evidence="3 4">
    <name type="scientific">Streptomyces coryli</name>
    <dbReference type="NCBI Taxonomy" id="1128680"/>
    <lineage>
        <taxon>Bacteria</taxon>
        <taxon>Bacillati</taxon>
        <taxon>Actinomycetota</taxon>
        <taxon>Actinomycetes</taxon>
        <taxon>Kitasatosporales</taxon>
        <taxon>Streptomycetaceae</taxon>
        <taxon>Streptomyces</taxon>
    </lineage>
</organism>